<organism evidence="7 8">
    <name type="scientific">Dyadobacter helix</name>
    <dbReference type="NCBI Taxonomy" id="2822344"/>
    <lineage>
        <taxon>Bacteria</taxon>
        <taxon>Pseudomonadati</taxon>
        <taxon>Bacteroidota</taxon>
        <taxon>Cytophagia</taxon>
        <taxon>Cytophagales</taxon>
        <taxon>Spirosomataceae</taxon>
        <taxon>Dyadobacter</taxon>
    </lineage>
</organism>
<keyword evidence="3 5" id="KW-0067">ATP-binding</keyword>
<dbReference type="EC" id="2.7.1.24" evidence="5 6"/>
<name>A0A916NM24_9BACT</name>
<keyword evidence="5 7" id="KW-0418">Kinase</keyword>
<keyword evidence="2 5" id="KW-0547">Nucleotide-binding</keyword>
<evidence type="ECO:0000256" key="1">
    <source>
        <dbReference type="ARBA" id="ARBA00009018"/>
    </source>
</evidence>
<dbReference type="CDD" id="cd02022">
    <property type="entry name" value="DPCK"/>
    <property type="match status" value="1"/>
</dbReference>
<dbReference type="EMBL" id="CAJRAF010000002">
    <property type="protein sequence ID" value="CAG5003955.1"/>
    <property type="molecule type" value="Genomic_DNA"/>
</dbReference>
<dbReference type="AlphaFoldDB" id="A0A916NM24"/>
<reference evidence="7" key="1">
    <citation type="submission" date="2021-04" db="EMBL/GenBank/DDBJ databases">
        <authorList>
            <person name="Rodrigo-Torres L."/>
            <person name="Arahal R. D."/>
            <person name="Lucena T."/>
        </authorList>
    </citation>
    <scope>NUCLEOTIDE SEQUENCE</scope>
    <source>
        <strain evidence="7">CECT 9275</strain>
    </source>
</reference>
<dbReference type="GO" id="GO:0005737">
    <property type="term" value="C:cytoplasm"/>
    <property type="evidence" value="ECO:0007669"/>
    <property type="project" value="UniProtKB-SubCell"/>
</dbReference>
<evidence type="ECO:0000256" key="4">
    <source>
        <dbReference type="ARBA" id="ARBA00022993"/>
    </source>
</evidence>
<evidence type="ECO:0000256" key="5">
    <source>
        <dbReference type="HAMAP-Rule" id="MF_00376"/>
    </source>
</evidence>
<dbReference type="PANTHER" id="PTHR10695">
    <property type="entry name" value="DEPHOSPHO-COA KINASE-RELATED"/>
    <property type="match status" value="1"/>
</dbReference>
<dbReference type="InterPro" id="IPR001977">
    <property type="entry name" value="Depp_CoAkinase"/>
</dbReference>
<keyword evidence="5 7" id="KW-0808">Transferase</keyword>
<comment type="catalytic activity">
    <reaction evidence="5">
        <text>3'-dephospho-CoA + ATP = ADP + CoA + H(+)</text>
        <dbReference type="Rhea" id="RHEA:18245"/>
        <dbReference type="ChEBI" id="CHEBI:15378"/>
        <dbReference type="ChEBI" id="CHEBI:30616"/>
        <dbReference type="ChEBI" id="CHEBI:57287"/>
        <dbReference type="ChEBI" id="CHEBI:57328"/>
        <dbReference type="ChEBI" id="CHEBI:456216"/>
        <dbReference type="EC" id="2.7.1.24"/>
    </reaction>
</comment>
<feature type="binding site" evidence="5">
    <location>
        <begin position="18"/>
        <end position="23"/>
    </location>
    <ligand>
        <name>ATP</name>
        <dbReference type="ChEBI" id="CHEBI:30616"/>
    </ligand>
</feature>
<protein>
    <recommendedName>
        <fullName evidence="5 6">Dephospho-CoA kinase</fullName>
        <ecNumber evidence="5 6">2.7.1.24</ecNumber>
    </recommendedName>
    <alternativeName>
        <fullName evidence="5">Dephosphocoenzyme A kinase</fullName>
    </alternativeName>
</protein>
<evidence type="ECO:0000256" key="6">
    <source>
        <dbReference type="NCBIfam" id="TIGR00152"/>
    </source>
</evidence>
<comment type="caution">
    <text evidence="7">The sequence shown here is derived from an EMBL/GenBank/DDBJ whole genome shotgun (WGS) entry which is preliminary data.</text>
</comment>
<dbReference type="HAMAP" id="MF_00376">
    <property type="entry name" value="Dephospho_CoA_kinase"/>
    <property type="match status" value="1"/>
</dbReference>
<comment type="similarity">
    <text evidence="1 5">Belongs to the CoaE family.</text>
</comment>
<comment type="pathway">
    <text evidence="5">Cofactor biosynthesis; coenzyme A biosynthesis; CoA from (R)-pantothenate: step 5/5.</text>
</comment>
<comment type="function">
    <text evidence="5">Catalyzes the phosphorylation of the 3'-hydroxyl group of dephosphocoenzyme A to form coenzyme A.</text>
</comment>
<evidence type="ECO:0000256" key="3">
    <source>
        <dbReference type="ARBA" id="ARBA00022840"/>
    </source>
</evidence>
<dbReference type="NCBIfam" id="TIGR00152">
    <property type="entry name" value="dephospho-CoA kinase"/>
    <property type="match status" value="1"/>
</dbReference>
<evidence type="ECO:0000313" key="7">
    <source>
        <dbReference type="EMBL" id="CAG5003955.1"/>
    </source>
</evidence>
<proteinExistence type="inferred from homology"/>
<dbReference type="GO" id="GO:0005524">
    <property type="term" value="F:ATP binding"/>
    <property type="evidence" value="ECO:0007669"/>
    <property type="project" value="UniProtKB-UniRule"/>
</dbReference>
<dbReference type="InterPro" id="IPR027417">
    <property type="entry name" value="P-loop_NTPase"/>
</dbReference>
<keyword evidence="4 5" id="KW-0173">Coenzyme A biosynthesis</keyword>
<dbReference type="PROSITE" id="PS51219">
    <property type="entry name" value="DPCK"/>
    <property type="match status" value="1"/>
</dbReference>
<comment type="subcellular location">
    <subcellularLocation>
        <location evidence="5">Cytoplasm</location>
    </subcellularLocation>
</comment>
<sequence length="207" mass="23319">MSAPSTLPVRVGITGGIGSGKSLVCRIFSCLGIPVYEADTRAKWLTNHDPGIRNKVIALLGEKAYDARGQYDRAYVSSKVFNDQELLTKLNGIIHPAVMQDTLLWMENHSDSLYLIKEAAIMKAASEDNALDFVVVVEAPADIRIQRILKRDNRTEQDILAIMERQVSDEERGRIADFKINNDGRVPLIPQVLKLHEFFREQQRNNS</sequence>
<dbReference type="GO" id="GO:0004140">
    <property type="term" value="F:dephospho-CoA kinase activity"/>
    <property type="evidence" value="ECO:0007669"/>
    <property type="project" value="UniProtKB-UniRule"/>
</dbReference>
<evidence type="ECO:0000313" key="8">
    <source>
        <dbReference type="Proteomes" id="UP000680038"/>
    </source>
</evidence>
<dbReference type="Gene3D" id="3.40.50.300">
    <property type="entry name" value="P-loop containing nucleotide triphosphate hydrolases"/>
    <property type="match status" value="1"/>
</dbReference>
<dbReference type="Proteomes" id="UP000680038">
    <property type="component" value="Unassembled WGS sequence"/>
</dbReference>
<gene>
    <name evidence="5 7" type="primary">coaE</name>
    <name evidence="7" type="ORF">DYBT9275_03266</name>
</gene>
<dbReference type="Pfam" id="PF01121">
    <property type="entry name" value="CoaE"/>
    <property type="match status" value="1"/>
</dbReference>
<dbReference type="PANTHER" id="PTHR10695:SF46">
    <property type="entry name" value="BIFUNCTIONAL COENZYME A SYNTHASE-RELATED"/>
    <property type="match status" value="1"/>
</dbReference>
<keyword evidence="8" id="KW-1185">Reference proteome</keyword>
<evidence type="ECO:0000256" key="2">
    <source>
        <dbReference type="ARBA" id="ARBA00022741"/>
    </source>
</evidence>
<dbReference type="GO" id="GO:0015937">
    <property type="term" value="P:coenzyme A biosynthetic process"/>
    <property type="evidence" value="ECO:0007669"/>
    <property type="project" value="UniProtKB-UniRule"/>
</dbReference>
<accession>A0A916NM24</accession>
<dbReference type="RefSeq" id="WP_215239788.1">
    <property type="nucleotide sequence ID" value="NZ_CAJRAF010000002.1"/>
</dbReference>
<dbReference type="SUPFAM" id="SSF52540">
    <property type="entry name" value="P-loop containing nucleoside triphosphate hydrolases"/>
    <property type="match status" value="1"/>
</dbReference>
<keyword evidence="5" id="KW-0963">Cytoplasm</keyword>